<dbReference type="Proteomes" id="UP000094527">
    <property type="component" value="Unassembled WGS sequence"/>
</dbReference>
<keyword evidence="2" id="KW-0732">Signal</keyword>
<evidence type="ECO:0000313" key="4">
    <source>
        <dbReference type="Proteomes" id="UP000094527"/>
    </source>
</evidence>
<dbReference type="AlphaFoldDB" id="A0A1D2MFD2"/>
<evidence type="ECO:0000313" key="3">
    <source>
        <dbReference type="EMBL" id="ODM91622.1"/>
    </source>
</evidence>
<feature type="region of interest" description="Disordered" evidence="1">
    <location>
        <begin position="197"/>
        <end position="226"/>
    </location>
</feature>
<evidence type="ECO:0000256" key="2">
    <source>
        <dbReference type="SAM" id="SignalP"/>
    </source>
</evidence>
<protein>
    <submittedName>
        <fullName evidence="3">Uncharacterized protein</fullName>
    </submittedName>
</protein>
<name>A0A1D2MFD2_ORCCI</name>
<evidence type="ECO:0000256" key="1">
    <source>
        <dbReference type="SAM" id="MobiDB-lite"/>
    </source>
</evidence>
<feature type="signal peptide" evidence="2">
    <location>
        <begin position="1"/>
        <end position="18"/>
    </location>
</feature>
<proteinExistence type="predicted"/>
<feature type="region of interest" description="Disordered" evidence="1">
    <location>
        <begin position="21"/>
        <end position="73"/>
    </location>
</feature>
<accession>A0A1D2MFD2</accession>
<comment type="caution">
    <text evidence="3">The sequence shown here is derived from an EMBL/GenBank/DDBJ whole genome shotgun (WGS) entry which is preliminary data.</text>
</comment>
<dbReference type="OrthoDB" id="10581966at2759"/>
<sequence>MELKKTFVICLLIGVSLATEDQHSGDQSSSAASNVKRDAPLETSGGYGPPAETSGSSGGSEPSKYKSHSPTSYSKSIPAAAIRNVETVAVTKTITPVVTKTTTYNTHSEPALSIGHVQGYSQSATGQPKVAPVQFQTQYTSYQNPTVGVNGPVTYTGPAVVFGGSGGSYALPLSAVSLSSGGGGPALFAVAPSSGGWGADPAPAPSSGCPHLHQLPVGGLHPPHTR</sequence>
<keyword evidence="4" id="KW-1185">Reference proteome</keyword>
<feature type="chain" id="PRO_5008903931" evidence="2">
    <location>
        <begin position="19"/>
        <end position="226"/>
    </location>
</feature>
<gene>
    <name evidence="3" type="ORF">Ocin01_15061</name>
</gene>
<organism evidence="3 4">
    <name type="scientific">Orchesella cincta</name>
    <name type="common">Springtail</name>
    <name type="synonym">Podura cincta</name>
    <dbReference type="NCBI Taxonomy" id="48709"/>
    <lineage>
        <taxon>Eukaryota</taxon>
        <taxon>Metazoa</taxon>
        <taxon>Ecdysozoa</taxon>
        <taxon>Arthropoda</taxon>
        <taxon>Hexapoda</taxon>
        <taxon>Collembola</taxon>
        <taxon>Entomobryomorpha</taxon>
        <taxon>Entomobryoidea</taxon>
        <taxon>Orchesellidae</taxon>
        <taxon>Orchesellinae</taxon>
        <taxon>Orchesella</taxon>
    </lineage>
</organism>
<reference evidence="3 4" key="1">
    <citation type="journal article" date="2016" name="Genome Biol. Evol.">
        <title>Gene Family Evolution Reflects Adaptation to Soil Environmental Stressors in the Genome of the Collembolan Orchesella cincta.</title>
        <authorList>
            <person name="Faddeeva-Vakhrusheva A."/>
            <person name="Derks M.F."/>
            <person name="Anvar S.Y."/>
            <person name="Agamennone V."/>
            <person name="Suring W."/>
            <person name="Smit S."/>
            <person name="van Straalen N.M."/>
            <person name="Roelofs D."/>
        </authorList>
    </citation>
    <scope>NUCLEOTIDE SEQUENCE [LARGE SCALE GENOMIC DNA]</scope>
    <source>
        <tissue evidence="3">Mixed pool</tissue>
    </source>
</reference>
<dbReference type="EMBL" id="LJIJ01001474">
    <property type="protein sequence ID" value="ODM91622.1"/>
    <property type="molecule type" value="Genomic_DNA"/>
</dbReference>